<dbReference type="Gene3D" id="3.30.450.20">
    <property type="entry name" value="PAS domain"/>
    <property type="match status" value="1"/>
</dbReference>
<dbReference type="RefSeq" id="WP_377834496.1">
    <property type="nucleotide sequence ID" value="NZ_JBHRSK010000015.1"/>
</dbReference>
<keyword evidence="3" id="KW-1185">Reference proteome</keyword>
<feature type="compositionally biased region" description="Basic and acidic residues" evidence="1">
    <location>
        <begin position="420"/>
        <end position="438"/>
    </location>
</feature>
<dbReference type="SUPFAM" id="SSF55785">
    <property type="entry name" value="PYP-like sensor domain (PAS domain)"/>
    <property type="match status" value="1"/>
</dbReference>
<gene>
    <name evidence="2" type="ORF">ACFOES_16660</name>
</gene>
<evidence type="ECO:0000256" key="1">
    <source>
        <dbReference type="SAM" id="MobiDB-lite"/>
    </source>
</evidence>
<protein>
    <submittedName>
        <fullName evidence="2">Chemotaxis protein</fullName>
    </submittedName>
</protein>
<proteinExistence type="predicted"/>
<sequence length="438" mass="48228">MEDISFRTRRPSSGEAPFGLHELFYSRTDERGVIQSGNDVFQRVAALDWDRLVGAPHRIIRHRDTPRGLFYLMWQRIKQGQPVGVYIKNSTADGLYYWVFATVTPIEDGYLSVRIKPSSPVFDQVRADYAAVHAAEESGFSPEAGAAMLLDRLARRGFDSYEAFMAHAAAKEVAARDAGLGQPRDEALVNMCRIENRLGLIDREIAALLDDLATVYQGPASLRIAAARLEPGGGPITAASHDHCAQAAGILDRLQAVFSDGRSLTATWQKLLHTAIFLHCTARIQDEAVVQCDGVEAAPGKFNPDIEVAWLAIQKLAYREKASKSLAAVIRAGRRLPAIDADLRALVSGLSSVRTTCRAEHARLRGEGDGIAPIADHLDAFLVDADARLNRITRHAEALKAPIVSLDRRQPDAPRWSHFGRPEAVDESRDGRTRTSRR</sequence>
<name>A0ABV7AKV8_9RHOB</name>
<reference evidence="3" key="1">
    <citation type="journal article" date="2019" name="Int. J. Syst. Evol. Microbiol.">
        <title>The Global Catalogue of Microorganisms (GCM) 10K type strain sequencing project: providing services to taxonomists for standard genome sequencing and annotation.</title>
        <authorList>
            <consortium name="The Broad Institute Genomics Platform"/>
            <consortium name="The Broad Institute Genome Sequencing Center for Infectious Disease"/>
            <person name="Wu L."/>
            <person name="Ma J."/>
        </authorList>
    </citation>
    <scope>NUCLEOTIDE SEQUENCE [LARGE SCALE GENOMIC DNA]</scope>
    <source>
        <strain evidence="3">KCTC 62192</strain>
    </source>
</reference>
<evidence type="ECO:0000313" key="3">
    <source>
        <dbReference type="Proteomes" id="UP001595443"/>
    </source>
</evidence>
<evidence type="ECO:0000313" key="2">
    <source>
        <dbReference type="EMBL" id="MFC2969733.1"/>
    </source>
</evidence>
<organism evidence="2 3">
    <name type="scientific">Acidimangrovimonas pyrenivorans</name>
    <dbReference type="NCBI Taxonomy" id="2030798"/>
    <lineage>
        <taxon>Bacteria</taxon>
        <taxon>Pseudomonadati</taxon>
        <taxon>Pseudomonadota</taxon>
        <taxon>Alphaproteobacteria</taxon>
        <taxon>Rhodobacterales</taxon>
        <taxon>Paracoccaceae</taxon>
        <taxon>Acidimangrovimonas</taxon>
    </lineage>
</organism>
<feature type="region of interest" description="Disordered" evidence="1">
    <location>
        <begin position="411"/>
        <end position="438"/>
    </location>
</feature>
<comment type="caution">
    <text evidence="2">The sequence shown here is derived from an EMBL/GenBank/DDBJ whole genome shotgun (WGS) entry which is preliminary data.</text>
</comment>
<dbReference type="EMBL" id="JBHRSK010000015">
    <property type="protein sequence ID" value="MFC2969733.1"/>
    <property type="molecule type" value="Genomic_DNA"/>
</dbReference>
<dbReference type="InterPro" id="IPR035965">
    <property type="entry name" value="PAS-like_dom_sf"/>
</dbReference>
<accession>A0ABV7AKV8</accession>
<dbReference type="Proteomes" id="UP001595443">
    <property type="component" value="Unassembled WGS sequence"/>
</dbReference>